<name>A0A8F5ZE49_METHU</name>
<evidence type="ECO:0000313" key="9">
    <source>
        <dbReference type="EMBL" id="QXO94392.1"/>
    </source>
</evidence>
<organism evidence="9 10">
    <name type="scientific">Methanospirillum hungatei</name>
    <dbReference type="NCBI Taxonomy" id="2203"/>
    <lineage>
        <taxon>Archaea</taxon>
        <taxon>Methanobacteriati</taxon>
        <taxon>Methanobacteriota</taxon>
        <taxon>Stenosarchaea group</taxon>
        <taxon>Methanomicrobia</taxon>
        <taxon>Methanomicrobiales</taxon>
        <taxon>Methanospirillaceae</taxon>
        <taxon>Methanospirillum</taxon>
    </lineage>
</organism>
<dbReference type="OrthoDB" id="15347at2157"/>
<dbReference type="PANTHER" id="PTHR43809">
    <property type="entry name" value="NITRITE REDUCTASE (NADH) LARGE SUBUNIT"/>
    <property type="match status" value="1"/>
</dbReference>
<keyword evidence="3" id="KW-0479">Metal-binding</keyword>
<evidence type="ECO:0000256" key="2">
    <source>
        <dbReference type="ARBA" id="ARBA00022617"/>
    </source>
</evidence>
<evidence type="ECO:0000256" key="5">
    <source>
        <dbReference type="ARBA" id="ARBA00023004"/>
    </source>
</evidence>
<keyword evidence="1" id="KW-0004">4Fe-4S</keyword>
<dbReference type="InterPro" id="IPR017220">
    <property type="entry name" value="Sulphite_reductase_assimil"/>
</dbReference>
<dbReference type="PROSITE" id="PS00365">
    <property type="entry name" value="NIR_SIR"/>
    <property type="match status" value="1"/>
</dbReference>
<feature type="domain" description="Nitrite/Sulfite reductase ferredoxin-like" evidence="8">
    <location>
        <begin position="9"/>
        <end position="73"/>
    </location>
</feature>
<dbReference type="GO" id="GO:0020037">
    <property type="term" value="F:heme binding"/>
    <property type="evidence" value="ECO:0007669"/>
    <property type="project" value="InterPro"/>
</dbReference>
<reference evidence="9 10" key="1">
    <citation type="submission" date="2021-06" db="EMBL/GenBank/DDBJ databases">
        <title>Complete genome sequence of the secondary alcohol utilizing methanogen Methanospirillum hungatei strain GP1.</title>
        <authorList>
            <person name="Day L.A."/>
            <person name="Costa K.C."/>
        </authorList>
    </citation>
    <scope>NUCLEOTIDE SEQUENCE [LARGE SCALE GENOMIC DNA]</scope>
    <source>
        <strain evidence="9 10">GP1</strain>
    </source>
</reference>
<evidence type="ECO:0000256" key="4">
    <source>
        <dbReference type="ARBA" id="ARBA00023002"/>
    </source>
</evidence>
<evidence type="ECO:0000256" key="6">
    <source>
        <dbReference type="ARBA" id="ARBA00023014"/>
    </source>
</evidence>
<dbReference type="Pfam" id="PF03460">
    <property type="entry name" value="NIR_SIR_ferr"/>
    <property type="match status" value="1"/>
</dbReference>
<dbReference type="Pfam" id="PF01077">
    <property type="entry name" value="NIR_SIR"/>
    <property type="match status" value="1"/>
</dbReference>
<evidence type="ECO:0000259" key="8">
    <source>
        <dbReference type="Pfam" id="PF03460"/>
    </source>
</evidence>
<dbReference type="InterPro" id="IPR052034">
    <property type="entry name" value="NasD-like"/>
</dbReference>
<evidence type="ECO:0000256" key="1">
    <source>
        <dbReference type="ARBA" id="ARBA00022485"/>
    </source>
</evidence>
<feature type="domain" description="Nitrite/sulphite reductase 4Fe-4S" evidence="7">
    <location>
        <begin position="81"/>
        <end position="215"/>
    </location>
</feature>
<dbReference type="EMBL" id="CP077107">
    <property type="protein sequence ID" value="QXO94392.1"/>
    <property type="molecule type" value="Genomic_DNA"/>
</dbReference>
<keyword evidence="2" id="KW-0349">Heme</keyword>
<dbReference type="PANTHER" id="PTHR43809:SF1">
    <property type="entry name" value="NITRITE REDUCTASE (NADH) LARGE SUBUNIT"/>
    <property type="match status" value="1"/>
</dbReference>
<dbReference type="InterPro" id="IPR005117">
    <property type="entry name" value="NiRdtase/SiRdtase_haem-b_fer"/>
</dbReference>
<evidence type="ECO:0000259" key="7">
    <source>
        <dbReference type="Pfam" id="PF01077"/>
    </source>
</evidence>
<dbReference type="PIRSF" id="PIRSF037487">
    <property type="entry name" value="Sulfite_red_assimil"/>
    <property type="match status" value="1"/>
</dbReference>
<gene>
    <name evidence="9" type="ORF">KSK55_13865</name>
</gene>
<accession>A0A8F5ZE49</accession>
<sequence>MKKINGAILQRDGKTYGIMTNTPAGMITSEDLEQIAAVGRKFHIPVMKITSGQRIILAGIPADDVDNVFKELGTLGKPDLGPCVKFVQGCLGTEMCKWGAQDSIGLASRIEILVQDKKFPAKIKIGVSGCQRCCSESQLRDIGLIGTTRGWIVLFGGNGGRKPRIADPIAYGLSIDEACDLVSRLLEYYQKHGESQERTARFMERIGIETLKSELLSMIPYINLDKV</sequence>
<proteinExistence type="predicted"/>
<dbReference type="AlphaFoldDB" id="A0A8F5ZE49"/>
<dbReference type="InterPro" id="IPR006066">
    <property type="entry name" value="NO2/SO3_Rdtase_FeS/sirohaem_BS"/>
</dbReference>
<evidence type="ECO:0000313" key="10">
    <source>
        <dbReference type="Proteomes" id="UP000694228"/>
    </source>
</evidence>
<dbReference type="Proteomes" id="UP000694228">
    <property type="component" value="Chromosome"/>
</dbReference>
<dbReference type="GO" id="GO:0051539">
    <property type="term" value="F:4 iron, 4 sulfur cluster binding"/>
    <property type="evidence" value="ECO:0007669"/>
    <property type="project" value="UniProtKB-KW"/>
</dbReference>
<dbReference type="GO" id="GO:0016491">
    <property type="term" value="F:oxidoreductase activity"/>
    <property type="evidence" value="ECO:0007669"/>
    <property type="project" value="UniProtKB-KW"/>
</dbReference>
<dbReference type="GO" id="GO:0046872">
    <property type="term" value="F:metal ion binding"/>
    <property type="evidence" value="ECO:0007669"/>
    <property type="project" value="UniProtKB-KW"/>
</dbReference>
<keyword evidence="4" id="KW-0560">Oxidoreductase</keyword>
<keyword evidence="5" id="KW-0408">Iron</keyword>
<protein>
    <submittedName>
        <fullName evidence="9">NAD(P)/FAD-dependent oxidoreductase</fullName>
    </submittedName>
</protein>
<evidence type="ECO:0000256" key="3">
    <source>
        <dbReference type="ARBA" id="ARBA00022723"/>
    </source>
</evidence>
<keyword evidence="6" id="KW-0411">Iron-sulfur</keyword>
<dbReference type="InterPro" id="IPR006067">
    <property type="entry name" value="NO2/SO3_Rdtase_4Fe4S_dom"/>
</dbReference>